<feature type="chain" id="PRO_5011535201" description="Lipoprotein" evidence="1">
    <location>
        <begin position="22"/>
        <end position="152"/>
    </location>
</feature>
<protein>
    <recommendedName>
        <fullName evidence="4">Lipoprotein</fullName>
    </recommendedName>
</protein>
<dbReference type="EMBL" id="FNEZ01000010">
    <property type="protein sequence ID" value="SDK61344.1"/>
    <property type="molecule type" value="Genomic_DNA"/>
</dbReference>
<name>A0A1G9DC09_9FLAO</name>
<evidence type="ECO:0000313" key="3">
    <source>
        <dbReference type="Proteomes" id="UP000199580"/>
    </source>
</evidence>
<evidence type="ECO:0000313" key="2">
    <source>
        <dbReference type="EMBL" id="SDK61344.1"/>
    </source>
</evidence>
<keyword evidence="1" id="KW-0732">Signal</keyword>
<keyword evidence="3" id="KW-1185">Reference proteome</keyword>
<reference evidence="2 3" key="1">
    <citation type="submission" date="2016-10" db="EMBL/GenBank/DDBJ databases">
        <authorList>
            <person name="de Groot N.N."/>
        </authorList>
    </citation>
    <scope>NUCLEOTIDE SEQUENCE [LARGE SCALE GENOMIC DNA]</scope>
    <source>
        <strain evidence="2 3">CGMCC 1.10076</strain>
    </source>
</reference>
<dbReference type="STRING" id="1128970.SAMN04487935_3769"/>
<sequence>MFKLSIVIASLALLGSCNSNAEGTLNHEELISLNGERIYINSLNWGVTDDSQITLITDRSENIKSTDTIESIKGLEPFIYKFEKDTLNLYFKDSVTYKVNKEFNYIRIAYHKLNAKKYNEIYKKAMQNDEFHAIPKRVKTDYPADMPKGPRK</sequence>
<dbReference type="Proteomes" id="UP000199580">
    <property type="component" value="Unassembled WGS sequence"/>
</dbReference>
<dbReference type="PROSITE" id="PS51257">
    <property type="entry name" value="PROKAR_LIPOPROTEIN"/>
    <property type="match status" value="1"/>
</dbReference>
<evidence type="ECO:0008006" key="4">
    <source>
        <dbReference type="Google" id="ProtNLM"/>
    </source>
</evidence>
<feature type="signal peptide" evidence="1">
    <location>
        <begin position="1"/>
        <end position="21"/>
    </location>
</feature>
<gene>
    <name evidence="2" type="ORF">SAMN04487935_3769</name>
</gene>
<proteinExistence type="predicted"/>
<evidence type="ECO:0000256" key="1">
    <source>
        <dbReference type="SAM" id="SignalP"/>
    </source>
</evidence>
<organism evidence="2 3">
    <name type="scientific">Flavobacterium noncentrifugens</name>
    <dbReference type="NCBI Taxonomy" id="1128970"/>
    <lineage>
        <taxon>Bacteria</taxon>
        <taxon>Pseudomonadati</taxon>
        <taxon>Bacteroidota</taxon>
        <taxon>Flavobacteriia</taxon>
        <taxon>Flavobacteriales</taxon>
        <taxon>Flavobacteriaceae</taxon>
        <taxon>Flavobacterium</taxon>
    </lineage>
</organism>
<dbReference type="AlphaFoldDB" id="A0A1G9DC09"/>
<accession>A0A1G9DC09</accession>